<evidence type="ECO:0000256" key="6">
    <source>
        <dbReference type="RuleBase" id="RU363076"/>
    </source>
</evidence>
<evidence type="ECO:0000313" key="8">
    <source>
        <dbReference type="EMBL" id="NHN56633.1"/>
    </source>
</evidence>
<dbReference type="EMBL" id="JAAOIV010000009">
    <property type="protein sequence ID" value="NHN56633.1"/>
    <property type="molecule type" value="Genomic_DNA"/>
</dbReference>
<dbReference type="PANTHER" id="PTHR23427:SF2">
    <property type="entry name" value="SURFEIT LOCUS PROTEIN 1"/>
    <property type="match status" value="1"/>
</dbReference>
<dbReference type="Proteomes" id="UP000744769">
    <property type="component" value="Unassembled WGS sequence"/>
</dbReference>
<dbReference type="AlphaFoldDB" id="A0A967B1M0"/>
<dbReference type="GO" id="GO:0005886">
    <property type="term" value="C:plasma membrane"/>
    <property type="evidence" value="ECO:0007669"/>
    <property type="project" value="UniProtKB-SubCell"/>
</dbReference>
<feature type="region of interest" description="Disordered" evidence="7">
    <location>
        <begin position="243"/>
        <end position="279"/>
    </location>
</feature>
<name>A0A967B1M0_9MICO</name>
<reference evidence="8" key="1">
    <citation type="submission" date="2020-03" db="EMBL/GenBank/DDBJ databases">
        <title>Draft sequencing of Calidifontibacter sp. DB0510.</title>
        <authorList>
            <person name="Kim D.-U."/>
        </authorList>
    </citation>
    <scope>NUCLEOTIDE SEQUENCE</scope>
    <source>
        <strain evidence="8">DB0510</strain>
    </source>
</reference>
<feature type="transmembrane region" description="Helical" evidence="6">
    <location>
        <begin position="209"/>
        <end position="227"/>
    </location>
</feature>
<organism evidence="8 9">
    <name type="scientific">Metallococcus carri</name>
    <dbReference type="NCBI Taxonomy" id="1656884"/>
    <lineage>
        <taxon>Bacteria</taxon>
        <taxon>Bacillati</taxon>
        <taxon>Actinomycetota</taxon>
        <taxon>Actinomycetes</taxon>
        <taxon>Micrococcales</taxon>
        <taxon>Dermacoccaceae</taxon>
        <taxon>Metallococcus</taxon>
    </lineage>
</organism>
<dbReference type="InterPro" id="IPR045214">
    <property type="entry name" value="Surf1/Surf4"/>
</dbReference>
<dbReference type="RefSeq" id="WP_166197299.1">
    <property type="nucleotide sequence ID" value="NZ_JAAOIV010000009.1"/>
</dbReference>
<dbReference type="InterPro" id="IPR002994">
    <property type="entry name" value="Surf1/Shy1"/>
</dbReference>
<dbReference type="PANTHER" id="PTHR23427">
    <property type="entry name" value="SURFEIT LOCUS PROTEIN"/>
    <property type="match status" value="1"/>
</dbReference>
<evidence type="ECO:0000313" key="9">
    <source>
        <dbReference type="Proteomes" id="UP000744769"/>
    </source>
</evidence>
<feature type="transmembrane region" description="Helical" evidence="6">
    <location>
        <begin position="12"/>
        <end position="32"/>
    </location>
</feature>
<dbReference type="CDD" id="cd06662">
    <property type="entry name" value="SURF1"/>
    <property type="match status" value="1"/>
</dbReference>
<keyword evidence="5 6" id="KW-0472">Membrane</keyword>
<protein>
    <recommendedName>
        <fullName evidence="6">SURF1-like protein</fullName>
    </recommendedName>
</protein>
<accession>A0A967B1M0</accession>
<evidence type="ECO:0000256" key="3">
    <source>
        <dbReference type="ARBA" id="ARBA00022692"/>
    </source>
</evidence>
<comment type="caution">
    <text evidence="8">The sequence shown here is derived from an EMBL/GenBank/DDBJ whole genome shotgun (WGS) entry which is preliminary data.</text>
</comment>
<dbReference type="Pfam" id="PF02104">
    <property type="entry name" value="SURF1"/>
    <property type="match status" value="1"/>
</dbReference>
<sequence length="279" mass="30454">MLRTALKPRWLGLFAVLVVIVVSFSLLGLWQLNVARDKGTRAAEKTTDRPRVALEQIVTPHQPFPKDGSLRKVTVRGRYNPGQQVLVSGRLYQGRQGYWVVTGFRVASTGATIPIVRGFVTTTSGIPAPTSAQVTLDGALAPGESPASEQSPPGQLSTVNLAELLSAWGGSFYNAFVFMTAERPAVTVAPVQPFPPPRPAVSGLQIRNLGYALQWWVFALFAVYIWWRMVRDDYRDGLRRRAAGNATADTPGDQPDSSTAEQVTMDADRSTRHTETTSS</sequence>
<evidence type="ECO:0000256" key="7">
    <source>
        <dbReference type="SAM" id="MobiDB-lite"/>
    </source>
</evidence>
<keyword evidence="6" id="KW-1003">Cell membrane</keyword>
<comment type="subcellular location">
    <subcellularLocation>
        <location evidence="6">Cell membrane</location>
        <topology evidence="6">Multi-pass membrane protein</topology>
    </subcellularLocation>
    <subcellularLocation>
        <location evidence="1">Membrane</location>
    </subcellularLocation>
</comment>
<feature type="compositionally biased region" description="Basic and acidic residues" evidence="7">
    <location>
        <begin position="266"/>
        <end position="279"/>
    </location>
</feature>
<evidence type="ECO:0000256" key="4">
    <source>
        <dbReference type="ARBA" id="ARBA00022989"/>
    </source>
</evidence>
<gene>
    <name evidence="8" type="ORF">G9U51_12665</name>
</gene>
<keyword evidence="9" id="KW-1185">Reference proteome</keyword>
<keyword evidence="4 6" id="KW-1133">Transmembrane helix</keyword>
<dbReference type="PROSITE" id="PS50895">
    <property type="entry name" value="SURF1"/>
    <property type="match status" value="1"/>
</dbReference>
<keyword evidence="3 6" id="KW-0812">Transmembrane</keyword>
<comment type="similarity">
    <text evidence="2 6">Belongs to the SURF1 family.</text>
</comment>
<evidence type="ECO:0000256" key="5">
    <source>
        <dbReference type="ARBA" id="ARBA00023136"/>
    </source>
</evidence>
<evidence type="ECO:0000256" key="1">
    <source>
        <dbReference type="ARBA" id="ARBA00004370"/>
    </source>
</evidence>
<proteinExistence type="inferred from homology"/>
<evidence type="ECO:0000256" key="2">
    <source>
        <dbReference type="ARBA" id="ARBA00007165"/>
    </source>
</evidence>